<reference evidence="4" key="1">
    <citation type="submission" date="2018-05" db="EMBL/GenBank/DDBJ databases">
        <authorList>
            <person name="Lanie J.A."/>
            <person name="Ng W.-L."/>
            <person name="Kazmierczak K.M."/>
            <person name="Andrzejewski T.M."/>
            <person name="Davidsen T.M."/>
            <person name="Wayne K.J."/>
            <person name="Tettelin H."/>
            <person name="Glass J.I."/>
            <person name="Rusch D."/>
            <person name="Podicherti R."/>
            <person name="Tsui H.-C.T."/>
            <person name="Winkler M.E."/>
        </authorList>
    </citation>
    <scope>NUCLEOTIDE SEQUENCE</scope>
</reference>
<evidence type="ECO:0008006" key="5">
    <source>
        <dbReference type="Google" id="ProtNLM"/>
    </source>
</evidence>
<dbReference type="CDD" id="cd04701">
    <property type="entry name" value="Asparaginase_2"/>
    <property type="match status" value="1"/>
</dbReference>
<dbReference type="GO" id="GO:0016811">
    <property type="term" value="F:hydrolase activity, acting on carbon-nitrogen (but not peptide) bonds, in linear amides"/>
    <property type="evidence" value="ECO:0007669"/>
    <property type="project" value="UniProtKB-ARBA"/>
</dbReference>
<evidence type="ECO:0000313" key="4">
    <source>
        <dbReference type="EMBL" id="SVB50269.1"/>
    </source>
</evidence>
<accession>A0A382EIN2</accession>
<dbReference type="GO" id="GO:0008233">
    <property type="term" value="F:peptidase activity"/>
    <property type="evidence" value="ECO:0007669"/>
    <property type="project" value="UniProtKB-KW"/>
</dbReference>
<dbReference type="InterPro" id="IPR029055">
    <property type="entry name" value="Ntn_hydrolases_N"/>
</dbReference>
<evidence type="ECO:0000256" key="2">
    <source>
        <dbReference type="ARBA" id="ARBA00022801"/>
    </source>
</evidence>
<dbReference type="PANTHER" id="PTHR10188:SF6">
    <property type="entry name" value="N(4)-(BETA-N-ACETYLGLUCOSAMINYL)-L-ASPARAGINASE"/>
    <property type="match status" value="1"/>
</dbReference>
<proteinExistence type="predicted"/>
<dbReference type="InterPro" id="IPR000246">
    <property type="entry name" value="Peptidase_T2"/>
</dbReference>
<evidence type="ECO:0000256" key="3">
    <source>
        <dbReference type="ARBA" id="ARBA00022813"/>
    </source>
</evidence>
<dbReference type="EMBL" id="UINC01044601">
    <property type="protein sequence ID" value="SVB50269.1"/>
    <property type="molecule type" value="Genomic_DNA"/>
</dbReference>
<keyword evidence="1" id="KW-0645">Protease</keyword>
<keyword evidence="3" id="KW-0068">Autocatalytic cleavage</keyword>
<sequence>MKVTKIFKIVTITLVFTIIYCGKTPLHNPTVYGLVIHGGAGTITKERMSQEKEAEYRGMIMEALTAGYSILERGDSSLDAVEAVVRIMEDSPLFNAGKGAVFTNEGTNELDASIMDGSTLQAGAVAGVKTVKNPISAARKVMEKTWHVMLAGDGADHFATEQGLEIVDNNYFYTERRWKALKKAQEGEKHGTVGCVALDKNGNITAGTSTGGLTNKRWGRVGDTPIIGAGTYANNETCGVSGTGQGEYFIRGNIAYDVSALMMYRSLTVKDAAGQVIDKLSERGGTGGLIAMDRKGNIAMSFNTEGMYRGHRINGSESVIKIYGH</sequence>
<dbReference type="Pfam" id="PF01112">
    <property type="entry name" value="Asparaginase_2"/>
    <property type="match status" value="1"/>
</dbReference>
<dbReference type="AlphaFoldDB" id="A0A382EIN2"/>
<dbReference type="FunFam" id="3.60.20.30:FF:000001">
    <property type="entry name" value="Isoaspartyl peptidase/L-asparaginase"/>
    <property type="match status" value="1"/>
</dbReference>
<name>A0A382EIN2_9ZZZZ</name>
<gene>
    <name evidence="4" type="ORF">METZ01_LOCUS203123</name>
</gene>
<dbReference type="GO" id="GO:0006508">
    <property type="term" value="P:proteolysis"/>
    <property type="evidence" value="ECO:0007669"/>
    <property type="project" value="UniProtKB-KW"/>
</dbReference>
<evidence type="ECO:0000256" key="1">
    <source>
        <dbReference type="ARBA" id="ARBA00022670"/>
    </source>
</evidence>
<organism evidence="4">
    <name type="scientific">marine metagenome</name>
    <dbReference type="NCBI Taxonomy" id="408172"/>
    <lineage>
        <taxon>unclassified sequences</taxon>
        <taxon>metagenomes</taxon>
        <taxon>ecological metagenomes</taxon>
    </lineage>
</organism>
<dbReference type="SUPFAM" id="SSF56235">
    <property type="entry name" value="N-terminal nucleophile aminohydrolases (Ntn hydrolases)"/>
    <property type="match status" value="1"/>
</dbReference>
<dbReference type="Gene3D" id="3.60.20.30">
    <property type="entry name" value="(Glycosyl)asparaginase"/>
    <property type="match status" value="1"/>
</dbReference>
<protein>
    <recommendedName>
        <fullName evidence="5">Beta-aspartyl-peptidase</fullName>
    </recommendedName>
</protein>
<dbReference type="PANTHER" id="PTHR10188">
    <property type="entry name" value="L-ASPARAGINASE"/>
    <property type="match status" value="1"/>
</dbReference>
<keyword evidence="2" id="KW-0378">Hydrolase</keyword>